<evidence type="ECO:0000256" key="4">
    <source>
        <dbReference type="SAM" id="Coils"/>
    </source>
</evidence>
<dbReference type="RefSeq" id="WP_186943496.1">
    <property type="nucleotide sequence ID" value="NZ_JACOGA010000019.1"/>
</dbReference>
<dbReference type="InterPro" id="IPR003594">
    <property type="entry name" value="HATPase_dom"/>
</dbReference>
<dbReference type="EC" id="2.7.13.3" evidence="2"/>
<dbReference type="EMBL" id="JACOGA010000019">
    <property type="protein sequence ID" value="MBC3875534.1"/>
    <property type="molecule type" value="Genomic_DNA"/>
</dbReference>
<gene>
    <name evidence="6" type="ORF">H8K55_18235</name>
</gene>
<keyword evidence="3" id="KW-0597">Phosphoprotein</keyword>
<dbReference type="PANTHER" id="PTHR43065">
    <property type="entry name" value="SENSOR HISTIDINE KINASE"/>
    <property type="match status" value="1"/>
</dbReference>
<keyword evidence="7" id="KW-1185">Reference proteome</keyword>
<dbReference type="Pfam" id="PF12860">
    <property type="entry name" value="PAS_7"/>
    <property type="match status" value="1"/>
</dbReference>
<reference evidence="6 7" key="1">
    <citation type="submission" date="2020-08" db="EMBL/GenBank/DDBJ databases">
        <title>Novel species isolated from subtropical streams in China.</title>
        <authorList>
            <person name="Lu H."/>
        </authorList>
    </citation>
    <scope>NUCLEOTIDE SEQUENCE [LARGE SCALE GENOMIC DNA]</scope>
    <source>
        <strain evidence="6 7">LX15W</strain>
    </source>
</reference>
<evidence type="ECO:0000256" key="2">
    <source>
        <dbReference type="ARBA" id="ARBA00012438"/>
    </source>
</evidence>
<protein>
    <recommendedName>
        <fullName evidence="2">histidine kinase</fullName>
        <ecNumber evidence="2">2.7.13.3</ecNumber>
    </recommendedName>
</protein>
<evidence type="ECO:0000313" key="6">
    <source>
        <dbReference type="EMBL" id="MBC3875534.1"/>
    </source>
</evidence>
<dbReference type="Gene3D" id="1.10.287.130">
    <property type="match status" value="1"/>
</dbReference>
<dbReference type="PROSITE" id="PS50109">
    <property type="entry name" value="HIS_KIN"/>
    <property type="match status" value="1"/>
</dbReference>
<dbReference type="CDD" id="cd00075">
    <property type="entry name" value="HATPase"/>
    <property type="match status" value="1"/>
</dbReference>
<dbReference type="SMART" id="SM00387">
    <property type="entry name" value="HATPase_c"/>
    <property type="match status" value="1"/>
</dbReference>
<dbReference type="InterPro" id="IPR036890">
    <property type="entry name" value="HATPase_C_sf"/>
</dbReference>
<dbReference type="InterPro" id="IPR005467">
    <property type="entry name" value="His_kinase_dom"/>
</dbReference>
<evidence type="ECO:0000259" key="5">
    <source>
        <dbReference type="PROSITE" id="PS50109"/>
    </source>
</evidence>
<evidence type="ECO:0000256" key="3">
    <source>
        <dbReference type="ARBA" id="ARBA00022553"/>
    </source>
</evidence>
<keyword evidence="4" id="KW-0175">Coiled coil</keyword>
<comment type="catalytic activity">
    <reaction evidence="1">
        <text>ATP + protein L-histidine = ADP + protein N-phospho-L-histidine.</text>
        <dbReference type="EC" id="2.7.13.3"/>
    </reaction>
</comment>
<organism evidence="6 7">
    <name type="scientific">Undibacterium flavidum</name>
    <dbReference type="NCBI Taxonomy" id="2762297"/>
    <lineage>
        <taxon>Bacteria</taxon>
        <taxon>Pseudomonadati</taxon>
        <taxon>Pseudomonadota</taxon>
        <taxon>Betaproteobacteria</taxon>
        <taxon>Burkholderiales</taxon>
        <taxon>Oxalobacteraceae</taxon>
        <taxon>Undibacterium</taxon>
    </lineage>
</organism>
<proteinExistence type="predicted"/>
<name>A0ABR6YG42_9BURK</name>
<dbReference type="PRINTS" id="PR00344">
    <property type="entry name" value="BCTRLSENSOR"/>
</dbReference>
<comment type="caution">
    <text evidence="6">The sequence shown here is derived from an EMBL/GenBank/DDBJ whole genome shotgun (WGS) entry which is preliminary data.</text>
</comment>
<dbReference type="CDD" id="cd00082">
    <property type="entry name" value="HisKA"/>
    <property type="match status" value="1"/>
</dbReference>
<dbReference type="InterPro" id="IPR003661">
    <property type="entry name" value="HisK_dim/P_dom"/>
</dbReference>
<dbReference type="InterPro" id="IPR004358">
    <property type="entry name" value="Sig_transdc_His_kin-like_C"/>
</dbReference>
<accession>A0ABR6YG42</accession>
<dbReference type="Proteomes" id="UP000624279">
    <property type="component" value="Unassembled WGS sequence"/>
</dbReference>
<evidence type="ECO:0000256" key="1">
    <source>
        <dbReference type="ARBA" id="ARBA00000085"/>
    </source>
</evidence>
<feature type="domain" description="Histidine kinase" evidence="5">
    <location>
        <begin position="220"/>
        <end position="451"/>
    </location>
</feature>
<dbReference type="Gene3D" id="3.30.450.20">
    <property type="entry name" value="PAS domain"/>
    <property type="match status" value="1"/>
</dbReference>
<feature type="coiled-coil region" evidence="4">
    <location>
        <begin position="181"/>
        <end position="211"/>
    </location>
</feature>
<dbReference type="Gene3D" id="3.30.565.10">
    <property type="entry name" value="Histidine kinase-like ATPase, C-terminal domain"/>
    <property type="match status" value="1"/>
</dbReference>
<sequence>MSEESSADFSSPSDSDPIDLLTVDELRAQLRAMTAWRARILQALDHLQSGLVMYGPDDVLVFCNRRFKEIYPEIADVLNPGTPYSEIARQFYRREFHKRTDQTEDEYVHKRVTQHLHPDECDDEYLMAPGSWILASDRKTSDGGVIGFRLDISERKSAEQLLAETEMRMLTELEGKVDERTQDLQLANQHLEQVLEDLRGAQRQLVQSEKLASLGFLVAGVAHEINTPIGNALLVGTSLREEIDQFDQQTKQKLTRSLLDKHVDFIIRGSDVLVSNLKRSAQLVQGFKQLALDRATEQQRIFVLVEVIDEVMLAMAPILRRTPHQLRIEVPHDLQMHSYPGPLTQIIVNFINNALVHAFEGQSSGHMCLSAKLVADDMVEILFSDDGCGMPEEVANHVFDPFFTTKLGQGGNGLGMHIAYNIATQLLGGEIRVETALGKGTCWRLQMPRVLEV</sequence>
<dbReference type="SUPFAM" id="SSF55874">
    <property type="entry name" value="ATPase domain of HSP90 chaperone/DNA topoisomerase II/histidine kinase"/>
    <property type="match status" value="1"/>
</dbReference>
<evidence type="ECO:0000313" key="7">
    <source>
        <dbReference type="Proteomes" id="UP000624279"/>
    </source>
</evidence>
<dbReference type="Pfam" id="PF02518">
    <property type="entry name" value="HATPase_c"/>
    <property type="match status" value="1"/>
</dbReference>